<keyword evidence="2" id="KW-1185">Reference proteome</keyword>
<gene>
    <name evidence="1" type="ORF">CEURO_LOCUS4517</name>
</gene>
<evidence type="ECO:0000313" key="2">
    <source>
        <dbReference type="Proteomes" id="UP001152484"/>
    </source>
</evidence>
<organism evidence="1 2">
    <name type="scientific">Cuscuta europaea</name>
    <name type="common">European dodder</name>
    <dbReference type="NCBI Taxonomy" id="41803"/>
    <lineage>
        <taxon>Eukaryota</taxon>
        <taxon>Viridiplantae</taxon>
        <taxon>Streptophyta</taxon>
        <taxon>Embryophyta</taxon>
        <taxon>Tracheophyta</taxon>
        <taxon>Spermatophyta</taxon>
        <taxon>Magnoliopsida</taxon>
        <taxon>eudicotyledons</taxon>
        <taxon>Gunneridae</taxon>
        <taxon>Pentapetalae</taxon>
        <taxon>asterids</taxon>
        <taxon>lamiids</taxon>
        <taxon>Solanales</taxon>
        <taxon>Convolvulaceae</taxon>
        <taxon>Cuscuteae</taxon>
        <taxon>Cuscuta</taxon>
        <taxon>Cuscuta subgen. Cuscuta</taxon>
    </lineage>
</organism>
<accession>A0A9P0YRH6</accession>
<reference evidence="1" key="1">
    <citation type="submission" date="2022-07" db="EMBL/GenBank/DDBJ databases">
        <authorList>
            <person name="Macas J."/>
            <person name="Novak P."/>
            <person name="Neumann P."/>
        </authorList>
    </citation>
    <scope>NUCLEOTIDE SEQUENCE</scope>
</reference>
<evidence type="ECO:0000313" key="1">
    <source>
        <dbReference type="EMBL" id="CAH9072783.1"/>
    </source>
</evidence>
<dbReference type="OrthoDB" id="1921870at2759"/>
<dbReference type="EMBL" id="CAMAPE010000008">
    <property type="protein sequence ID" value="CAH9072783.1"/>
    <property type="molecule type" value="Genomic_DNA"/>
</dbReference>
<name>A0A9P0YRH6_CUSEU</name>
<comment type="caution">
    <text evidence="1">The sequence shown here is derived from an EMBL/GenBank/DDBJ whole genome shotgun (WGS) entry which is preliminary data.</text>
</comment>
<dbReference type="AlphaFoldDB" id="A0A9P0YRH6"/>
<protein>
    <submittedName>
        <fullName evidence="1">Uncharacterized protein</fullName>
    </submittedName>
</protein>
<dbReference type="Proteomes" id="UP001152484">
    <property type="component" value="Unassembled WGS sequence"/>
</dbReference>
<sequence length="124" mass="13895">MMKNKQQQYKEEGIEKSTDEIVLEVLGHGSGYIKGLGYGPKPTSRRSNPNSFATEQLQKEPHETQEKLHISEAQVGELKTQVQDTDKEVFDLRNQLAQQASNVAQQASKVEKLMAFMATQGMTV</sequence>
<proteinExistence type="predicted"/>